<evidence type="ECO:0000256" key="1">
    <source>
        <dbReference type="ARBA" id="ARBA00004496"/>
    </source>
</evidence>
<protein>
    <recommendedName>
        <fullName evidence="9">Rab GDP dissociation inhibitor</fullName>
    </recommendedName>
</protein>
<evidence type="ECO:0000256" key="5">
    <source>
        <dbReference type="ARBA" id="ARBA00022490"/>
    </source>
</evidence>
<dbReference type="InterPro" id="IPR018203">
    <property type="entry name" value="GDP_dissociation_inhibitor"/>
</dbReference>
<dbReference type="Proteomes" id="UP000291022">
    <property type="component" value="Unassembled WGS sequence"/>
</dbReference>
<reference evidence="7" key="2">
    <citation type="submission" date="2025-08" db="UniProtKB">
        <authorList>
            <consortium name="Ensembl"/>
        </authorList>
    </citation>
    <scope>IDENTIFICATION</scope>
</reference>
<name>A0A452S305_URSAM</name>
<dbReference type="AlphaFoldDB" id="A0A452S305"/>
<reference evidence="7" key="3">
    <citation type="submission" date="2025-09" db="UniProtKB">
        <authorList>
            <consortium name="Ensembl"/>
        </authorList>
    </citation>
    <scope>IDENTIFICATION</scope>
</reference>
<dbReference type="STRING" id="9643.ENSUAMP00000026382"/>
<dbReference type="GO" id="GO:0005096">
    <property type="term" value="F:GTPase activator activity"/>
    <property type="evidence" value="ECO:0007669"/>
    <property type="project" value="UniProtKB-KW"/>
</dbReference>
<keyword evidence="8" id="KW-1185">Reference proteome</keyword>
<dbReference type="GO" id="GO:0005093">
    <property type="term" value="F:Rab GDP-dissociation inhibitor activity"/>
    <property type="evidence" value="ECO:0007669"/>
    <property type="project" value="TreeGrafter"/>
</dbReference>
<dbReference type="PANTHER" id="PTHR11787:SF1">
    <property type="entry name" value="RAB GDP DISSOCIATION INHIBITOR BETA"/>
    <property type="match status" value="1"/>
</dbReference>
<comment type="subcellular location">
    <subcellularLocation>
        <location evidence="1">Cytoplasm</location>
    </subcellularLocation>
    <subcellularLocation>
        <location evidence="2">Golgi apparatus</location>
    </subcellularLocation>
</comment>
<organism evidence="7 8">
    <name type="scientific">Ursus americanus</name>
    <name type="common">American black bear</name>
    <name type="synonym">Euarctos americanus</name>
    <dbReference type="NCBI Taxonomy" id="9643"/>
    <lineage>
        <taxon>Eukaryota</taxon>
        <taxon>Metazoa</taxon>
        <taxon>Chordata</taxon>
        <taxon>Craniata</taxon>
        <taxon>Vertebrata</taxon>
        <taxon>Euteleostomi</taxon>
        <taxon>Mammalia</taxon>
        <taxon>Eutheria</taxon>
        <taxon>Laurasiatheria</taxon>
        <taxon>Carnivora</taxon>
        <taxon>Caniformia</taxon>
        <taxon>Ursidae</taxon>
        <taxon>Ursus</taxon>
    </lineage>
</organism>
<dbReference type="PANTHER" id="PTHR11787">
    <property type="entry name" value="RAB GDP-DISSOCIATION INHIBITOR"/>
    <property type="match status" value="1"/>
</dbReference>
<dbReference type="FunFam" id="3.50.50.60:FF:000158">
    <property type="entry name" value="Rab GDP dissociation inhibitor"/>
    <property type="match status" value="1"/>
</dbReference>
<dbReference type="GeneTree" id="ENSGT00950000182994"/>
<dbReference type="Gene3D" id="3.50.50.60">
    <property type="entry name" value="FAD/NAD(P)-binding domain"/>
    <property type="match status" value="1"/>
</dbReference>
<proteinExistence type="inferred from homology"/>
<dbReference type="OMA" id="GRDWNVG"/>
<dbReference type="SUPFAM" id="SSF51905">
    <property type="entry name" value="FAD/NAD(P)-binding domain"/>
    <property type="match status" value="1"/>
</dbReference>
<comment type="similarity">
    <text evidence="3">Belongs to the Rab GDI family.</text>
</comment>
<dbReference type="GO" id="GO:0007264">
    <property type="term" value="P:small GTPase-mediated signal transduction"/>
    <property type="evidence" value="ECO:0007669"/>
    <property type="project" value="InterPro"/>
</dbReference>
<keyword evidence="4" id="KW-0343">GTPase activation</keyword>
<evidence type="ECO:0000256" key="2">
    <source>
        <dbReference type="ARBA" id="ARBA00004555"/>
    </source>
</evidence>
<dbReference type="PRINTS" id="PR00891">
    <property type="entry name" value="RABGDIREP"/>
</dbReference>
<evidence type="ECO:0000256" key="3">
    <source>
        <dbReference type="ARBA" id="ARBA00005593"/>
    </source>
</evidence>
<reference evidence="8" key="1">
    <citation type="submission" date="2016-06" db="EMBL/GenBank/DDBJ databases">
        <title>De novo assembly and RNA-Seq shows season-dependent expression and editing in black bear kidneys.</title>
        <authorList>
            <person name="Korstanje R."/>
            <person name="Srivastava A."/>
            <person name="Sarsani V.K."/>
            <person name="Sheehan S.M."/>
            <person name="Seger R.L."/>
            <person name="Barter M.E."/>
            <person name="Lindqvist C."/>
            <person name="Brody L.C."/>
            <person name="Mullikin J.C."/>
        </authorList>
    </citation>
    <scope>NUCLEOTIDE SEQUENCE [LARGE SCALE GENOMIC DNA]</scope>
</reference>
<dbReference type="GO" id="GO:0005794">
    <property type="term" value="C:Golgi apparatus"/>
    <property type="evidence" value="ECO:0007669"/>
    <property type="project" value="UniProtKB-SubCell"/>
</dbReference>
<keyword evidence="5" id="KW-0963">Cytoplasm</keyword>
<keyword evidence="6" id="KW-0333">Golgi apparatus</keyword>
<evidence type="ECO:0000313" key="8">
    <source>
        <dbReference type="Proteomes" id="UP000291022"/>
    </source>
</evidence>
<sequence length="80" mass="8962">MNEEYKVLLLGTSLTEYILSGIMSVNGKKVLHMDRNSYYGGESSSITPLEDLYKRFKMPGVPLPSIGRGRDWNVGRKLPG</sequence>
<accession>A0A452S305</accession>
<evidence type="ECO:0000313" key="7">
    <source>
        <dbReference type="Ensembl" id="ENSUAMP00000026382.1"/>
    </source>
</evidence>
<dbReference type="Ensembl" id="ENSUAMT00000029433.1">
    <property type="protein sequence ID" value="ENSUAMP00000026382.1"/>
    <property type="gene ID" value="ENSUAMG00000020450.1"/>
</dbReference>
<evidence type="ECO:0008006" key="9">
    <source>
        <dbReference type="Google" id="ProtNLM"/>
    </source>
</evidence>
<evidence type="ECO:0000256" key="4">
    <source>
        <dbReference type="ARBA" id="ARBA00022468"/>
    </source>
</evidence>
<evidence type="ECO:0000256" key="6">
    <source>
        <dbReference type="ARBA" id="ARBA00023034"/>
    </source>
</evidence>
<dbReference type="Pfam" id="PF00996">
    <property type="entry name" value="GDI"/>
    <property type="match status" value="1"/>
</dbReference>
<dbReference type="GO" id="GO:0016192">
    <property type="term" value="P:vesicle-mediated transport"/>
    <property type="evidence" value="ECO:0007669"/>
    <property type="project" value="TreeGrafter"/>
</dbReference>
<dbReference type="InterPro" id="IPR036188">
    <property type="entry name" value="FAD/NAD-bd_sf"/>
</dbReference>